<comment type="caution">
    <text evidence="1">The sequence shown here is derived from an EMBL/GenBank/DDBJ whole genome shotgun (WGS) entry which is preliminary data.</text>
</comment>
<proteinExistence type="predicted"/>
<name>A0A4Y2QT81_ARAVE</name>
<protein>
    <submittedName>
        <fullName evidence="1">Uncharacterized protein</fullName>
    </submittedName>
</protein>
<sequence>MGELPKDRVTPNRPFFVCGIDYACPISVLKEISILNPDWKPNLGCIGVAPDFPLELSQQFLTFASSIDIVMPDDDTMDNMPGRLRRMASRFTK</sequence>
<keyword evidence="2" id="KW-1185">Reference proteome</keyword>
<dbReference type="OrthoDB" id="6432478at2759"/>
<accession>A0A4Y2QT81</accession>
<evidence type="ECO:0000313" key="2">
    <source>
        <dbReference type="Proteomes" id="UP000499080"/>
    </source>
</evidence>
<organism evidence="1 2">
    <name type="scientific">Araneus ventricosus</name>
    <name type="common">Orbweaver spider</name>
    <name type="synonym">Epeira ventricosa</name>
    <dbReference type="NCBI Taxonomy" id="182803"/>
    <lineage>
        <taxon>Eukaryota</taxon>
        <taxon>Metazoa</taxon>
        <taxon>Ecdysozoa</taxon>
        <taxon>Arthropoda</taxon>
        <taxon>Chelicerata</taxon>
        <taxon>Arachnida</taxon>
        <taxon>Araneae</taxon>
        <taxon>Araneomorphae</taxon>
        <taxon>Entelegynae</taxon>
        <taxon>Araneoidea</taxon>
        <taxon>Araneidae</taxon>
        <taxon>Araneus</taxon>
    </lineage>
</organism>
<reference evidence="1 2" key="1">
    <citation type="journal article" date="2019" name="Sci. Rep.">
        <title>Orb-weaving spider Araneus ventricosus genome elucidates the spidroin gene catalogue.</title>
        <authorList>
            <person name="Kono N."/>
            <person name="Nakamura H."/>
            <person name="Ohtoshi R."/>
            <person name="Moran D.A.P."/>
            <person name="Shinohara A."/>
            <person name="Yoshida Y."/>
            <person name="Fujiwara M."/>
            <person name="Mori M."/>
            <person name="Tomita M."/>
            <person name="Arakawa K."/>
        </authorList>
    </citation>
    <scope>NUCLEOTIDE SEQUENCE [LARGE SCALE GENOMIC DNA]</scope>
</reference>
<dbReference type="EMBL" id="BGPR01014710">
    <property type="protein sequence ID" value="GBN66355.1"/>
    <property type="molecule type" value="Genomic_DNA"/>
</dbReference>
<dbReference type="AlphaFoldDB" id="A0A4Y2QT81"/>
<dbReference type="Proteomes" id="UP000499080">
    <property type="component" value="Unassembled WGS sequence"/>
</dbReference>
<evidence type="ECO:0000313" key="1">
    <source>
        <dbReference type="EMBL" id="GBN66355.1"/>
    </source>
</evidence>
<gene>
    <name evidence="1" type="ORF">AVEN_232621_1</name>
</gene>